<keyword evidence="1" id="KW-0547">Nucleotide-binding</keyword>
<dbReference type="GO" id="GO:0005524">
    <property type="term" value="F:ATP binding"/>
    <property type="evidence" value="ECO:0007669"/>
    <property type="project" value="UniProtKB-KW"/>
</dbReference>
<accession>A0ABW6BQ29</accession>
<gene>
    <name evidence="1" type="ORF">ACFS7Z_04900</name>
</gene>
<organism evidence="1 2">
    <name type="scientific">Pontibacter toksunensis</name>
    <dbReference type="NCBI Taxonomy" id="1332631"/>
    <lineage>
        <taxon>Bacteria</taxon>
        <taxon>Pseudomonadati</taxon>
        <taxon>Bacteroidota</taxon>
        <taxon>Cytophagia</taxon>
        <taxon>Cytophagales</taxon>
        <taxon>Hymenobacteraceae</taxon>
        <taxon>Pontibacter</taxon>
    </lineage>
</organism>
<proteinExistence type="predicted"/>
<keyword evidence="2" id="KW-1185">Reference proteome</keyword>
<dbReference type="RefSeq" id="WP_377481791.1">
    <property type="nucleotide sequence ID" value="NZ_JBHUOX010000003.1"/>
</dbReference>
<dbReference type="EMBL" id="JBHUOX010000003">
    <property type="protein sequence ID" value="MFD2999686.1"/>
    <property type="molecule type" value="Genomic_DNA"/>
</dbReference>
<reference evidence="2" key="1">
    <citation type="journal article" date="2019" name="Int. J. Syst. Evol. Microbiol.">
        <title>The Global Catalogue of Microorganisms (GCM) 10K type strain sequencing project: providing services to taxonomists for standard genome sequencing and annotation.</title>
        <authorList>
            <consortium name="The Broad Institute Genomics Platform"/>
            <consortium name="The Broad Institute Genome Sequencing Center for Infectious Disease"/>
            <person name="Wu L."/>
            <person name="Ma J."/>
        </authorList>
    </citation>
    <scope>NUCLEOTIDE SEQUENCE [LARGE SCALE GENOMIC DNA]</scope>
    <source>
        <strain evidence="2">KCTC 23984</strain>
    </source>
</reference>
<evidence type="ECO:0000313" key="1">
    <source>
        <dbReference type="EMBL" id="MFD2999686.1"/>
    </source>
</evidence>
<keyword evidence="1" id="KW-0067">ATP-binding</keyword>
<comment type="caution">
    <text evidence="1">The sequence shown here is derived from an EMBL/GenBank/DDBJ whole genome shotgun (WGS) entry which is preliminary data.</text>
</comment>
<evidence type="ECO:0000313" key="2">
    <source>
        <dbReference type="Proteomes" id="UP001597641"/>
    </source>
</evidence>
<dbReference type="Proteomes" id="UP001597641">
    <property type="component" value="Unassembled WGS sequence"/>
</dbReference>
<name>A0ABW6BQ29_9BACT</name>
<sequence>MKKENRIYWILTAVLLFAPLSIAKAQIERDIQNIDTSYDRVVKLYPLQIGEVYLGYEKMRAERISNEFGLSYIYWSFLKGDDWVPERKNAKGLGIRMSQRKYTAKNEGAPFGFFHGPVFGYRFVAFEQNVFDLPAQDPSEPGYKFIGRLYQHSLDLGYQLGVQFKLSNHLTADIGGAIGGRVKFALANNADELLPEHIIGRSVAAENNSAIFVVPLPQLNLSVGYAF</sequence>
<protein>
    <submittedName>
        <fullName evidence="1">ABC transporter ATP-binding protein</fullName>
    </submittedName>
</protein>